<keyword evidence="2" id="KW-1185">Reference proteome</keyword>
<dbReference type="OrthoDB" id="6434268at2759"/>
<comment type="caution">
    <text evidence="1">The sequence shown here is derived from an EMBL/GenBank/DDBJ whole genome shotgun (WGS) entry which is preliminary data.</text>
</comment>
<accession>A0A4Y2AYS5</accession>
<dbReference type="Proteomes" id="UP000499080">
    <property type="component" value="Unassembled WGS sequence"/>
</dbReference>
<gene>
    <name evidence="1" type="ORF">AVEN_191168_1</name>
</gene>
<sequence>MASSSGNKAFRSCSKKILYNFVKFCDQEPENEKLIAPIPHPTKRASQIAGVSVSTVKKIRRESGGQLITNFTFPRKKVKKDIFEKISIDEFDCSIIRRTVHDFYVKLKKVPSLNKLLPVLKETMNFIWNKETLRQILHKIGFKWKRCQNKRKVLFEREDILKRTQFLRNIKIFRTEGRPMVYIDETWIDSNLTFNKCWQSEDAYGITPSRQCFTPYYCAGARWGFCLIQILYIKPIQRKGTIMDK</sequence>
<proteinExistence type="predicted"/>
<reference evidence="1 2" key="1">
    <citation type="journal article" date="2019" name="Sci. Rep.">
        <title>Orb-weaving spider Araneus ventricosus genome elucidates the spidroin gene catalogue.</title>
        <authorList>
            <person name="Kono N."/>
            <person name="Nakamura H."/>
            <person name="Ohtoshi R."/>
            <person name="Moran D.A.P."/>
            <person name="Shinohara A."/>
            <person name="Yoshida Y."/>
            <person name="Fujiwara M."/>
            <person name="Mori M."/>
            <person name="Tomita M."/>
            <person name="Arakawa K."/>
        </authorList>
    </citation>
    <scope>NUCLEOTIDE SEQUENCE [LARGE SCALE GENOMIC DNA]</scope>
</reference>
<organism evidence="1 2">
    <name type="scientific">Araneus ventricosus</name>
    <name type="common">Orbweaver spider</name>
    <name type="synonym">Epeira ventricosa</name>
    <dbReference type="NCBI Taxonomy" id="182803"/>
    <lineage>
        <taxon>Eukaryota</taxon>
        <taxon>Metazoa</taxon>
        <taxon>Ecdysozoa</taxon>
        <taxon>Arthropoda</taxon>
        <taxon>Chelicerata</taxon>
        <taxon>Arachnida</taxon>
        <taxon>Araneae</taxon>
        <taxon>Araneomorphae</taxon>
        <taxon>Entelegynae</taxon>
        <taxon>Araneoidea</taxon>
        <taxon>Araneidae</taxon>
        <taxon>Araneus</taxon>
    </lineage>
</organism>
<name>A0A4Y2AYS5_ARAVE</name>
<dbReference type="AlphaFoldDB" id="A0A4Y2AYS5"/>
<evidence type="ECO:0000313" key="2">
    <source>
        <dbReference type="Proteomes" id="UP000499080"/>
    </source>
</evidence>
<evidence type="ECO:0000313" key="1">
    <source>
        <dbReference type="EMBL" id="GBL84727.1"/>
    </source>
</evidence>
<protein>
    <submittedName>
        <fullName evidence="1">Uncharacterized protein</fullName>
    </submittedName>
</protein>
<dbReference type="EMBL" id="BGPR01000038">
    <property type="protein sequence ID" value="GBL84727.1"/>
    <property type="molecule type" value="Genomic_DNA"/>
</dbReference>